<gene>
    <name evidence="1" type="ORF">ETH48_25855</name>
</gene>
<organism evidence="1">
    <name type="scientific">Klebsiella pneumoniae</name>
    <dbReference type="NCBI Taxonomy" id="573"/>
    <lineage>
        <taxon>Bacteria</taxon>
        <taxon>Pseudomonadati</taxon>
        <taxon>Pseudomonadota</taxon>
        <taxon>Gammaproteobacteria</taxon>
        <taxon>Enterobacterales</taxon>
        <taxon>Enterobacteriaceae</taxon>
        <taxon>Klebsiella/Raoultella group</taxon>
        <taxon>Klebsiella</taxon>
        <taxon>Klebsiella pneumoniae complex</taxon>
    </lineage>
</organism>
<evidence type="ECO:0000313" key="1">
    <source>
        <dbReference type="EMBL" id="TCY30214.1"/>
    </source>
</evidence>
<dbReference type="InterPro" id="IPR045657">
    <property type="entry name" value="DUF6392"/>
</dbReference>
<protein>
    <submittedName>
        <fullName evidence="1">Uncharacterized protein</fullName>
    </submittedName>
</protein>
<dbReference type="AlphaFoldDB" id="A0A483QZM9"/>
<name>A0A483QZM9_KLEPN</name>
<sequence>MRLEDENKTAWLFPNSLPFSLEPVMTQRWMRERFGFPIGYGERKMIGSNSRHISEVYPLLPPNQKMSVLFAYNSDYFVVSVFFIV</sequence>
<proteinExistence type="predicted"/>
<dbReference type="RefSeq" id="WP_032409487.1">
    <property type="nucleotide sequence ID" value="NZ_BAACAD010000192.1"/>
</dbReference>
<dbReference type="EMBL" id="SDDE01000085">
    <property type="protein sequence ID" value="TCY30214.1"/>
    <property type="molecule type" value="Genomic_DNA"/>
</dbReference>
<comment type="caution">
    <text evidence="1">The sequence shown here is derived from an EMBL/GenBank/DDBJ whole genome shotgun (WGS) entry which is preliminary data.</text>
</comment>
<accession>A0A483QZM9</accession>
<reference evidence="1" key="1">
    <citation type="submission" date="2019-01" db="EMBL/GenBank/DDBJ databases">
        <authorList>
            <person name="Lista F."/>
            <person name="Anselmo A."/>
        </authorList>
    </citation>
    <scope>NUCLEOTIDE SEQUENCE</scope>
    <source>
        <strain evidence="1">17R</strain>
    </source>
</reference>
<dbReference type="Pfam" id="PF19929">
    <property type="entry name" value="DUF6392"/>
    <property type="match status" value="1"/>
</dbReference>